<reference evidence="7" key="1">
    <citation type="submission" date="2021-01" db="EMBL/GenBank/DDBJ databases">
        <title>A chromosome-scale assembly of European eel, Anguilla anguilla.</title>
        <authorList>
            <person name="Henkel C."/>
            <person name="Jong-Raadsen S.A."/>
            <person name="Dufour S."/>
            <person name="Weltzien F.-A."/>
            <person name="Palstra A.P."/>
            <person name="Pelster B."/>
            <person name="Spaink H.P."/>
            <person name="Van Den Thillart G.E."/>
            <person name="Jansen H."/>
            <person name="Zahm M."/>
            <person name="Klopp C."/>
            <person name="Cedric C."/>
            <person name="Louis A."/>
            <person name="Berthelot C."/>
            <person name="Parey E."/>
            <person name="Roest Crollius H."/>
            <person name="Montfort J."/>
            <person name="Robinson-Rechavi M."/>
            <person name="Bucao C."/>
            <person name="Bouchez O."/>
            <person name="Gislard M."/>
            <person name="Lluch J."/>
            <person name="Milhes M."/>
            <person name="Lampietro C."/>
            <person name="Lopez Roques C."/>
            <person name="Donnadieu C."/>
            <person name="Braasch I."/>
            <person name="Desvignes T."/>
            <person name="Postlethwait J."/>
            <person name="Bobe J."/>
            <person name="Guiguen Y."/>
            <person name="Dirks R."/>
        </authorList>
    </citation>
    <scope>NUCLEOTIDE SEQUENCE</scope>
    <source>
        <strain evidence="7">Tag_6206</strain>
        <tissue evidence="7">Liver</tissue>
    </source>
</reference>
<dbReference type="PANTHER" id="PTHR14198">
    <property type="entry name" value="TRANSMEMBRANE 4 L6 FAMILY MEMBER 1-RELATED"/>
    <property type="match status" value="1"/>
</dbReference>
<dbReference type="EMBL" id="JAFIRN010000006">
    <property type="protein sequence ID" value="KAG5847225.1"/>
    <property type="molecule type" value="Genomic_DNA"/>
</dbReference>
<accession>A0A9D3MH94</accession>
<sequence>MCSSSCAKCLGATLIPLALCSIVANILLYFPNGETKYAQEDSLTLYVWFFTGIAGGGIVMFLPATVFMTVGDCDKDGCGRSCVMFGSVLAALIGVAGSGYCFIVSALALAKGPYCLTLLGWMYPFQDGNGRYLTDPDSWSICLSPAHVVEWNVTLFSILLILSGLEVIICVIQAINGLLSCLCGSCCSMENYSLNA</sequence>
<keyword evidence="8" id="KW-1185">Reference proteome</keyword>
<evidence type="ECO:0000256" key="2">
    <source>
        <dbReference type="ARBA" id="ARBA00006193"/>
    </source>
</evidence>
<feature type="transmembrane region" description="Helical" evidence="6">
    <location>
        <begin position="45"/>
        <end position="70"/>
    </location>
</feature>
<feature type="transmembrane region" description="Helical" evidence="6">
    <location>
        <begin position="12"/>
        <end position="30"/>
    </location>
</feature>
<evidence type="ECO:0000256" key="6">
    <source>
        <dbReference type="SAM" id="Phobius"/>
    </source>
</evidence>
<organism evidence="7 8">
    <name type="scientific">Anguilla anguilla</name>
    <name type="common">European freshwater eel</name>
    <name type="synonym">Muraena anguilla</name>
    <dbReference type="NCBI Taxonomy" id="7936"/>
    <lineage>
        <taxon>Eukaryota</taxon>
        <taxon>Metazoa</taxon>
        <taxon>Chordata</taxon>
        <taxon>Craniata</taxon>
        <taxon>Vertebrata</taxon>
        <taxon>Euteleostomi</taxon>
        <taxon>Actinopterygii</taxon>
        <taxon>Neopterygii</taxon>
        <taxon>Teleostei</taxon>
        <taxon>Anguilliformes</taxon>
        <taxon>Anguillidae</taxon>
        <taxon>Anguilla</taxon>
    </lineage>
</organism>
<dbReference type="Proteomes" id="UP001044222">
    <property type="component" value="Chromosome 6"/>
</dbReference>
<gene>
    <name evidence="7" type="ORF">ANANG_G00123750</name>
</gene>
<evidence type="ECO:0000256" key="4">
    <source>
        <dbReference type="ARBA" id="ARBA00022989"/>
    </source>
</evidence>
<evidence type="ECO:0000256" key="5">
    <source>
        <dbReference type="ARBA" id="ARBA00023136"/>
    </source>
</evidence>
<feature type="transmembrane region" description="Helical" evidence="6">
    <location>
        <begin position="82"/>
        <end position="110"/>
    </location>
</feature>
<evidence type="ECO:0000256" key="3">
    <source>
        <dbReference type="ARBA" id="ARBA00022692"/>
    </source>
</evidence>
<evidence type="ECO:0000313" key="7">
    <source>
        <dbReference type="EMBL" id="KAG5847225.1"/>
    </source>
</evidence>
<dbReference type="GO" id="GO:0016020">
    <property type="term" value="C:membrane"/>
    <property type="evidence" value="ECO:0007669"/>
    <property type="project" value="UniProtKB-SubCell"/>
</dbReference>
<keyword evidence="3 6" id="KW-0812">Transmembrane</keyword>
<proteinExistence type="inferred from homology"/>
<evidence type="ECO:0000313" key="8">
    <source>
        <dbReference type="Proteomes" id="UP001044222"/>
    </source>
</evidence>
<dbReference type="PANTHER" id="PTHR14198:SF18">
    <property type="entry name" value="TRANSMEMBRANE 4 L6 FAMILY MEMBER 1"/>
    <property type="match status" value="1"/>
</dbReference>
<comment type="similarity">
    <text evidence="2">Belongs to the L6 tetraspanin family.</text>
</comment>
<keyword evidence="5 6" id="KW-0472">Membrane</keyword>
<evidence type="ECO:0000256" key="1">
    <source>
        <dbReference type="ARBA" id="ARBA00004141"/>
    </source>
</evidence>
<comment type="subcellular location">
    <subcellularLocation>
        <location evidence="1">Membrane</location>
        <topology evidence="1">Multi-pass membrane protein</topology>
    </subcellularLocation>
</comment>
<feature type="transmembrane region" description="Helical" evidence="6">
    <location>
        <begin position="153"/>
        <end position="172"/>
    </location>
</feature>
<name>A0A9D3MH94_ANGAN</name>
<dbReference type="AlphaFoldDB" id="A0A9D3MH94"/>
<keyword evidence="4 6" id="KW-1133">Transmembrane helix</keyword>
<protein>
    <submittedName>
        <fullName evidence="7">Uncharacterized protein</fullName>
    </submittedName>
</protein>
<comment type="caution">
    <text evidence="7">The sequence shown here is derived from an EMBL/GenBank/DDBJ whole genome shotgun (WGS) entry which is preliminary data.</text>
</comment>
<dbReference type="Pfam" id="PF05805">
    <property type="entry name" value="L6_membrane"/>
    <property type="match status" value="1"/>
</dbReference>
<dbReference type="InterPro" id="IPR008661">
    <property type="entry name" value="L6_membrane"/>
</dbReference>